<dbReference type="OrthoDB" id="9807740at2"/>
<evidence type="ECO:0000256" key="3">
    <source>
        <dbReference type="ARBA" id="ARBA00022723"/>
    </source>
</evidence>
<comment type="caution">
    <text evidence="8">The sequence shown here is derived from an EMBL/GenBank/DDBJ whole genome shotgun (WGS) entry which is preliminary data.</text>
</comment>
<feature type="binding site" evidence="7">
    <location>
        <position position="135"/>
    </location>
    <ligand>
        <name>Zn(2+)</name>
        <dbReference type="ChEBI" id="CHEBI:29105"/>
        <note>catalytic</note>
    </ligand>
</feature>
<dbReference type="HAMAP" id="MF_00009">
    <property type="entry name" value="Endoribonucl_YbeY"/>
    <property type="match status" value="1"/>
</dbReference>
<dbReference type="AlphaFoldDB" id="A0A2S9YQD7"/>
<evidence type="ECO:0000256" key="4">
    <source>
        <dbReference type="ARBA" id="ARBA00022759"/>
    </source>
</evidence>
<feature type="binding site" evidence="7">
    <location>
        <position position="125"/>
    </location>
    <ligand>
        <name>Zn(2+)</name>
        <dbReference type="ChEBI" id="CHEBI:29105"/>
        <note>catalytic</note>
    </ligand>
</feature>
<dbReference type="Gene3D" id="3.40.390.30">
    <property type="entry name" value="Metalloproteases ('zincins'), catalytic domain"/>
    <property type="match status" value="1"/>
</dbReference>
<dbReference type="GO" id="GO:0005737">
    <property type="term" value="C:cytoplasm"/>
    <property type="evidence" value="ECO:0007669"/>
    <property type="project" value="UniProtKB-SubCell"/>
</dbReference>
<dbReference type="EMBL" id="PVNL01000057">
    <property type="protein sequence ID" value="PRQ07296.1"/>
    <property type="molecule type" value="Genomic_DNA"/>
</dbReference>
<keyword evidence="6 7" id="KW-0862">Zinc</keyword>
<comment type="cofactor">
    <cofactor evidence="7">
        <name>Zn(2+)</name>
        <dbReference type="ChEBI" id="CHEBI:29105"/>
    </cofactor>
    <text evidence="7">Binds 1 zinc ion.</text>
</comment>
<keyword evidence="3 7" id="KW-0479">Metal-binding</keyword>
<dbReference type="InterPro" id="IPR002036">
    <property type="entry name" value="YbeY"/>
</dbReference>
<keyword evidence="7" id="KW-0690">Ribosome biogenesis</keyword>
<evidence type="ECO:0000256" key="2">
    <source>
        <dbReference type="ARBA" id="ARBA00022722"/>
    </source>
</evidence>
<reference evidence="8 9" key="1">
    <citation type="submission" date="2018-03" db="EMBL/GenBank/DDBJ databases">
        <title>Draft Genome Sequences of the Obligatory Marine Myxobacteria Enhygromyxa salina SWB007.</title>
        <authorList>
            <person name="Poehlein A."/>
            <person name="Moghaddam J.A."/>
            <person name="Harms H."/>
            <person name="Alanjari M."/>
            <person name="Koenig G.M."/>
            <person name="Daniel R."/>
            <person name="Schaeberle T.F."/>
        </authorList>
    </citation>
    <scope>NUCLEOTIDE SEQUENCE [LARGE SCALE GENOMIC DNA]</scope>
    <source>
        <strain evidence="8 9">SWB007</strain>
    </source>
</reference>
<dbReference type="GO" id="GO:0004521">
    <property type="term" value="F:RNA endonuclease activity"/>
    <property type="evidence" value="ECO:0007669"/>
    <property type="project" value="UniProtKB-UniRule"/>
</dbReference>
<evidence type="ECO:0000313" key="8">
    <source>
        <dbReference type="EMBL" id="PRQ07296.1"/>
    </source>
</evidence>
<accession>A0A2S9YQD7</accession>
<evidence type="ECO:0000256" key="6">
    <source>
        <dbReference type="ARBA" id="ARBA00022833"/>
    </source>
</evidence>
<comment type="similarity">
    <text evidence="1 7">Belongs to the endoribonuclease YbeY family.</text>
</comment>
<name>A0A2S9YQD7_9BACT</name>
<sequence>MMLNTPSFVVAPSLRDRVRPRVLALLERRTRRAAQRVGLDADQLRWLGLRIVDDAEMAELHLTYMGETGPTDVLSFRPAVRLVEAGDGGGGSLGDIVIDWDAVERQARAPSDAARLDEATVLVVHGLAHLLGHDHRDRVEGRRMHRVERRVLRALQVADPPRPYVPRLARSRDLDDLDDIDEVVERSHTSEEGEA</sequence>
<comment type="function">
    <text evidence="7">Single strand-specific metallo-endoribonuclease involved in late-stage 70S ribosome quality control and in maturation of the 3' terminus of the 16S rRNA.</text>
</comment>
<dbReference type="SUPFAM" id="SSF55486">
    <property type="entry name" value="Metalloproteases ('zincins'), catalytic domain"/>
    <property type="match status" value="1"/>
</dbReference>
<protein>
    <recommendedName>
        <fullName evidence="7">Endoribonuclease YbeY</fullName>
        <ecNumber evidence="7">3.1.-.-</ecNumber>
    </recommendedName>
</protein>
<gene>
    <name evidence="7 8" type="primary">ybeY</name>
    <name evidence="8" type="ORF">ENSA7_30060</name>
</gene>
<proteinExistence type="inferred from homology"/>
<dbReference type="EC" id="3.1.-.-" evidence="7"/>
<dbReference type="InterPro" id="IPR023091">
    <property type="entry name" value="MetalPrtase_cat_dom_sf_prd"/>
</dbReference>
<dbReference type="PANTHER" id="PTHR46986">
    <property type="entry name" value="ENDORIBONUCLEASE YBEY, CHLOROPLASTIC"/>
    <property type="match status" value="1"/>
</dbReference>
<organism evidence="8 9">
    <name type="scientific">Enhygromyxa salina</name>
    <dbReference type="NCBI Taxonomy" id="215803"/>
    <lineage>
        <taxon>Bacteria</taxon>
        <taxon>Pseudomonadati</taxon>
        <taxon>Myxococcota</taxon>
        <taxon>Polyangia</taxon>
        <taxon>Nannocystales</taxon>
        <taxon>Nannocystaceae</taxon>
        <taxon>Enhygromyxa</taxon>
    </lineage>
</organism>
<feature type="binding site" evidence="7">
    <location>
        <position position="129"/>
    </location>
    <ligand>
        <name>Zn(2+)</name>
        <dbReference type="ChEBI" id="CHEBI:29105"/>
        <note>catalytic</note>
    </ligand>
</feature>
<dbReference type="GO" id="GO:0004222">
    <property type="term" value="F:metalloendopeptidase activity"/>
    <property type="evidence" value="ECO:0007669"/>
    <property type="project" value="InterPro"/>
</dbReference>
<evidence type="ECO:0000256" key="1">
    <source>
        <dbReference type="ARBA" id="ARBA00010875"/>
    </source>
</evidence>
<keyword evidence="7" id="KW-0698">rRNA processing</keyword>
<keyword evidence="2 7" id="KW-0540">Nuclease</keyword>
<dbReference type="GO" id="GO:0006364">
    <property type="term" value="P:rRNA processing"/>
    <property type="evidence" value="ECO:0007669"/>
    <property type="project" value="UniProtKB-UniRule"/>
</dbReference>
<comment type="subcellular location">
    <subcellularLocation>
        <location evidence="7">Cytoplasm</location>
    </subcellularLocation>
</comment>
<evidence type="ECO:0000256" key="5">
    <source>
        <dbReference type="ARBA" id="ARBA00022801"/>
    </source>
</evidence>
<dbReference type="GO" id="GO:0008270">
    <property type="term" value="F:zinc ion binding"/>
    <property type="evidence" value="ECO:0007669"/>
    <property type="project" value="UniProtKB-UniRule"/>
</dbReference>
<dbReference type="NCBIfam" id="TIGR00043">
    <property type="entry name" value="rRNA maturation RNase YbeY"/>
    <property type="match status" value="1"/>
</dbReference>
<dbReference type="PANTHER" id="PTHR46986:SF1">
    <property type="entry name" value="ENDORIBONUCLEASE YBEY, CHLOROPLASTIC"/>
    <property type="match status" value="1"/>
</dbReference>
<evidence type="ECO:0000313" key="9">
    <source>
        <dbReference type="Proteomes" id="UP000238823"/>
    </source>
</evidence>
<keyword evidence="7" id="KW-0963">Cytoplasm</keyword>
<dbReference type="Pfam" id="PF02130">
    <property type="entry name" value="YbeY"/>
    <property type="match status" value="1"/>
</dbReference>
<dbReference type="RefSeq" id="WP_106090007.1">
    <property type="nucleotide sequence ID" value="NZ_PVNL01000057.1"/>
</dbReference>
<dbReference type="Proteomes" id="UP000238823">
    <property type="component" value="Unassembled WGS sequence"/>
</dbReference>
<evidence type="ECO:0000256" key="7">
    <source>
        <dbReference type="HAMAP-Rule" id="MF_00009"/>
    </source>
</evidence>
<keyword evidence="5 7" id="KW-0378">Hydrolase</keyword>
<keyword evidence="4 7" id="KW-0255">Endonuclease</keyword>